<dbReference type="InterPro" id="IPR003593">
    <property type="entry name" value="AAA+_ATPase"/>
</dbReference>
<dbReference type="InterPro" id="IPR050086">
    <property type="entry name" value="MetN_ABC_transporter-like"/>
</dbReference>
<dbReference type="GO" id="GO:0005524">
    <property type="term" value="F:ATP binding"/>
    <property type="evidence" value="ECO:0007669"/>
    <property type="project" value="UniProtKB-KW"/>
</dbReference>
<dbReference type="RefSeq" id="WP_013201747.1">
    <property type="nucleotide sequence ID" value="NC_014306.1"/>
</dbReference>
<keyword evidence="8" id="KW-0472">Membrane</keyword>
<dbReference type="EMBL" id="FP236843">
    <property type="protein sequence ID" value="CAX59254.1"/>
    <property type="molecule type" value="Genomic_DNA"/>
</dbReference>
<evidence type="ECO:0000256" key="6">
    <source>
        <dbReference type="ARBA" id="ARBA00022840"/>
    </source>
</evidence>
<keyword evidence="4" id="KW-1003">Cell membrane</keyword>
<dbReference type="GO" id="GO:0015424">
    <property type="term" value="F:ABC-type amino acid transporter activity"/>
    <property type="evidence" value="ECO:0007669"/>
    <property type="project" value="InterPro"/>
</dbReference>
<dbReference type="eggNOG" id="COG1126">
    <property type="taxonomic scope" value="Bacteria"/>
</dbReference>
<dbReference type="SMART" id="SM00382">
    <property type="entry name" value="AAA"/>
    <property type="match status" value="1"/>
</dbReference>
<dbReference type="InterPro" id="IPR017871">
    <property type="entry name" value="ABC_transporter-like_CS"/>
</dbReference>
<protein>
    <submittedName>
        <fullName evidence="10">ABC polar amino acid family transporter, ATPase subunit</fullName>
    </submittedName>
</protein>
<evidence type="ECO:0000259" key="9">
    <source>
        <dbReference type="PROSITE" id="PS50893"/>
    </source>
</evidence>
<sequence>MTAQVAVVEALQVRKSFSGVEILKGVDLTIEKGDVVCLIGPSGSGKSTFLRCINHLEKIDGGALYVEGEMVGYRRQGDRLYELKESEVARKRRQIGMVFQRFNLFGHMTALENVMEAPITVKKIPRAQAQKEAEALLDRVGLSHRYHAYPSALSGGQQQRVAIARALAMKPGLMLFDEPTSALDPELVGEVLDVMRVLAQEGMTMVIVTHEMSFAREVASKVAFMDNGAIVETGAPQAIFSAPVHPRTRDFLTRIL</sequence>
<dbReference type="FunFam" id="3.40.50.300:FF:000020">
    <property type="entry name" value="Amino acid ABC transporter ATP-binding component"/>
    <property type="match status" value="1"/>
</dbReference>
<keyword evidence="7" id="KW-0029">Amino-acid transport</keyword>
<dbReference type="GO" id="GO:0016887">
    <property type="term" value="F:ATP hydrolysis activity"/>
    <property type="evidence" value="ECO:0007669"/>
    <property type="project" value="InterPro"/>
</dbReference>
<dbReference type="PROSITE" id="PS00211">
    <property type="entry name" value="ABC_TRANSPORTER_1"/>
    <property type="match status" value="1"/>
</dbReference>
<evidence type="ECO:0000256" key="7">
    <source>
        <dbReference type="ARBA" id="ARBA00022970"/>
    </source>
</evidence>
<evidence type="ECO:0000256" key="8">
    <source>
        <dbReference type="ARBA" id="ARBA00023136"/>
    </source>
</evidence>
<dbReference type="HOGENOM" id="CLU_000604_1_22_6"/>
<comment type="subcellular location">
    <subcellularLocation>
        <location evidence="1">Cell inner membrane</location>
        <topology evidence="1">Peripheral membrane protein</topology>
    </subcellularLocation>
</comment>
<reference evidence="10 11" key="1">
    <citation type="journal article" date="2010" name="BMC Genomics">
        <title>Genome comparison of the epiphytic bacteria Erwinia billingiae and E. tasmaniensis with the pear pathogen E. pyrifoliae.</title>
        <authorList>
            <person name="Kube M."/>
            <person name="Migdoll A.M."/>
            <person name="Gehring I."/>
            <person name="Heitmann K."/>
            <person name="Mayer Y."/>
            <person name="Kuhl H."/>
            <person name="Knaust F."/>
            <person name="Geider K."/>
            <person name="Reinhardt R."/>
        </authorList>
    </citation>
    <scope>NUCLEOTIDE SEQUENCE [LARGE SCALE GENOMIC DNA]</scope>
    <source>
        <strain evidence="10 11">Eb661</strain>
    </source>
</reference>
<dbReference type="AlphaFoldDB" id="D8MQZ7"/>
<dbReference type="STRING" id="634500.EbC_17230"/>
<dbReference type="PANTHER" id="PTHR43166:SF35">
    <property type="entry name" value="L-CYSTINE IMPORT ATP-BINDING PROTEIN TCYN"/>
    <property type="match status" value="1"/>
</dbReference>
<feature type="domain" description="ABC transporter" evidence="9">
    <location>
        <begin position="8"/>
        <end position="252"/>
    </location>
</feature>
<keyword evidence="5" id="KW-0547">Nucleotide-binding</keyword>
<evidence type="ECO:0000256" key="4">
    <source>
        <dbReference type="ARBA" id="ARBA00022475"/>
    </source>
</evidence>
<dbReference type="GO" id="GO:0005886">
    <property type="term" value="C:plasma membrane"/>
    <property type="evidence" value="ECO:0007669"/>
    <property type="project" value="UniProtKB-SubCell"/>
</dbReference>
<dbReference type="GeneID" id="90511749"/>
<dbReference type="InterPro" id="IPR027417">
    <property type="entry name" value="P-loop_NTPase"/>
</dbReference>
<dbReference type="Gene3D" id="3.40.50.300">
    <property type="entry name" value="P-loop containing nucleotide triphosphate hydrolases"/>
    <property type="match status" value="1"/>
</dbReference>
<keyword evidence="3" id="KW-0813">Transport</keyword>
<evidence type="ECO:0000313" key="10">
    <source>
        <dbReference type="EMBL" id="CAX59254.1"/>
    </source>
</evidence>
<comment type="similarity">
    <text evidence="2">Belongs to the ABC transporter superfamily. Drug exporter-2 (TC 3.A.1.117) family.</text>
</comment>
<dbReference type="Pfam" id="PF00005">
    <property type="entry name" value="ABC_tran"/>
    <property type="match status" value="1"/>
</dbReference>
<organism evidence="11">
    <name type="scientific">Erwinia billingiae (strain Eb661)</name>
    <dbReference type="NCBI Taxonomy" id="634500"/>
    <lineage>
        <taxon>Bacteria</taxon>
        <taxon>Pseudomonadati</taxon>
        <taxon>Pseudomonadota</taxon>
        <taxon>Gammaproteobacteria</taxon>
        <taxon>Enterobacterales</taxon>
        <taxon>Erwiniaceae</taxon>
        <taxon>Erwinia</taxon>
    </lineage>
</organism>
<dbReference type="SUPFAM" id="SSF52540">
    <property type="entry name" value="P-loop containing nucleoside triphosphate hydrolases"/>
    <property type="match status" value="1"/>
</dbReference>
<keyword evidence="6" id="KW-0067">ATP-binding</keyword>
<evidence type="ECO:0000313" key="11">
    <source>
        <dbReference type="Proteomes" id="UP000008793"/>
    </source>
</evidence>
<dbReference type="PANTHER" id="PTHR43166">
    <property type="entry name" value="AMINO ACID IMPORT ATP-BINDING PROTEIN"/>
    <property type="match status" value="1"/>
</dbReference>
<evidence type="ECO:0000256" key="3">
    <source>
        <dbReference type="ARBA" id="ARBA00022448"/>
    </source>
</evidence>
<proteinExistence type="inferred from homology"/>
<accession>D8MQZ7</accession>
<keyword evidence="11" id="KW-1185">Reference proteome</keyword>
<dbReference type="InterPro" id="IPR003439">
    <property type="entry name" value="ABC_transporter-like_ATP-bd"/>
</dbReference>
<dbReference type="PROSITE" id="PS50893">
    <property type="entry name" value="ABC_TRANSPORTER_2"/>
    <property type="match status" value="1"/>
</dbReference>
<gene>
    <name evidence="10" type="ordered locus">EbC_17230</name>
</gene>
<dbReference type="CDD" id="cd03262">
    <property type="entry name" value="ABC_HisP_GlnQ"/>
    <property type="match status" value="1"/>
</dbReference>
<dbReference type="Proteomes" id="UP000008793">
    <property type="component" value="Chromosome"/>
</dbReference>
<evidence type="ECO:0000256" key="1">
    <source>
        <dbReference type="ARBA" id="ARBA00004417"/>
    </source>
</evidence>
<evidence type="ECO:0000256" key="2">
    <source>
        <dbReference type="ARBA" id="ARBA00006526"/>
    </source>
</evidence>
<dbReference type="InterPro" id="IPR030679">
    <property type="entry name" value="ABC_ATPase_HisP-typ"/>
</dbReference>
<evidence type="ECO:0000256" key="5">
    <source>
        <dbReference type="ARBA" id="ARBA00022741"/>
    </source>
</evidence>
<dbReference type="PIRSF" id="PIRSF039085">
    <property type="entry name" value="ABC_ATPase_HisP"/>
    <property type="match status" value="1"/>
</dbReference>
<name>D8MQZ7_ERWBE</name>
<dbReference type="KEGG" id="ebi:EbC_17230"/>